<organism evidence="5 6">
    <name type="scientific">Glarea lozoyensis (strain ATCC 20868 / MF5171)</name>
    <dbReference type="NCBI Taxonomy" id="1116229"/>
    <lineage>
        <taxon>Eukaryota</taxon>
        <taxon>Fungi</taxon>
        <taxon>Dikarya</taxon>
        <taxon>Ascomycota</taxon>
        <taxon>Pezizomycotina</taxon>
        <taxon>Leotiomycetes</taxon>
        <taxon>Helotiales</taxon>
        <taxon>Helotiaceae</taxon>
        <taxon>Glarea</taxon>
    </lineage>
</organism>
<feature type="domain" description="Nephrocystin 3-like N-terminal" evidence="4">
    <location>
        <begin position="366"/>
        <end position="540"/>
    </location>
</feature>
<dbReference type="PANTHER" id="PTHR10039:SF14">
    <property type="entry name" value="NACHT DOMAIN-CONTAINING PROTEIN"/>
    <property type="match status" value="1"/>
</dbReference>
<feature type="signal peptide" evidence="2">
    <location>
        <begin position="1"/>
        <end position="25"/>
    </location>
</feature>
<sequence length="848" mass="97530">MFNTAVISVLTSLSVLWFLFRRNHTKQVEPRDQPSIVPSSRPCGLPDLYPVFPRDGLKGNTNVDIIAVHGIETCSPTTWTAYERDEEPRGRKINWLVDDDMLPSVVPNARIWVFDYNSRYSRDAQEVGIKDLGAVFLRFLWDKKHELGTRPIVFIGSCFGGILITQALQMAASESEKYIQLLQYTKGVIFLGTPLRGTRVKSPAEWRVFISAMWDANHEPSTTLLEDLGENSSNLESIVEAFGKSTIKHEIEIRCFYETRTTQILNAVLRRSVSKWSKPTKIMLVERRSACLDCHEQIPLEVPHAMMNKYRGPDDGNFKLVSGRIKEIFQKTQDIQHRTKEQLTCLQSLSRNYREYKDTNPKRVVGTCEWLLGHEKFLKWRDESVENLLWVSADPGCGKSVLSRALVDERLLTPKEPPAQAQSICYFFFKEGDNERCNAVDALCAILHQLFTQRPALLKHVMNDFENNGVKICNMFGTLWDVLVKATTDPDAGQVVCVLDALDECEESTRKALIQKLGELDLTRHEMRTKTKLKFVVTSRPYENIRRAFHSAVPDVLSINLRGEDESEMIKISNEIDLVILDQVPRIARARDIPIGKDIEEILINSLRNMDNRTYLWLHLILDEVRNTLESSEGKLNKLLAEIPSSVDAAYERILNRVTEKRLVRQARTLLHIVVSAERPLTWREMNIVLAVLEKQEGKNCNSEKELELDSRDAFKTKVRNLCGLFVSIIDSKVYLIHQTAREFLLSEHRIGTHFDHTRTGDSVWKQSLLLEDSNRLILNACILYLLLNVFETDPLEGMDEYRYCSQHSFLDYAAKHWASHFREANIREEEALLESILKWDPILGMRQ</sequence>
<feature type="domain" description="GPI inositol-deacylase winged helix" evidence="3">
    <location>
        <begin position="662"/>
        <end position="750"/>
    </location>
</feature>
<dbReference type="Pfam" id="PF22939">
    <property type="entry name" value="WHD_GPIID"/>
    <property type="match status" value="1"/>
</dbReference>
<keyword evidence="2" id="KW-0732">Signal</keyword>
<feature type="chain" id="PRO_5004519954" evidence="2">
    <location>
        <begin position="26"/>
        <end position="848"/>
    </location>
</feature>
<keyword evidence="6" id="KW-1185">Reference proteome</keyword>
<evidence type="ECO:0000313" key="5">
    <source>
        <dbReference type="EMBL" id="EPE31353.1"/>
    </source>
</evidence>
<evidence type="ECO:0000256" key="2">
    <source>
        <dbReference type="SAM" id="SignalP"/>
    </source>
</evidence>
<keyword evidence="1" id="KW-0677">Repeat</keyword>
<dbReference type="EMBL" id="KE145362">
    <property type="protein sequence ID" value="EPE31353.1"/>
    <property type="molecule type" value="Genomic_DNA"/>
</dbReference>
<dbReference type="KEGG" id="glz:GLAREA_12656"/>
<dbReference type="OrthoDB" id="194358at2759"/>
<dbReference type="PANTHER" id="PTHR10039">
    <property type="entry name" value="AMELOGENIN"/>
    <property type="match status" value="1"/>
</dbReference>
<gene>
    <name evidence="5" type="ORF">GLAREA_12656</name>
</gene>
<evidence type="ECO:0000256" key="1">
    <source>
        <dbReference type="ARBA" id="ARBA00022737"/>
    </source>
</evidence>
<keyword evidence="5" id="KW-0378">Hydrolase</keyword>
<dbReference type="Proteomes" id="UP000016922">
    <property type="component" value="Unassembled WGS sequence"/>
</dbReference>
<name>S3DYD6_GLAL2</name>
<protein>
    <submittedName>
        <fullName evidence="5">Alpha/beta-Hydrolase</fullName>
    </submittedName>
</protein>
<dbReference type="GO" id="GO:0016787">
    <property type="term" value="F:hydrolase activity"/>
    <property type="evidence" value="ECO:0007669"/>
    <property type="project" value="UniProtKB-KW"/>
</dbReference>
<dbReference type="GeneID" id="19471696"/>
<dbReference type="InterPro" id="IPR056884">
    <property type="entry name" value="NPHP3-like_N"/>
</dbReference>
<dbReference type="SUPFAM" id="SSF52540">
    <property type="entry name" value="P-loop containing nucleoside triphosphate hydrolases"/>
    <property type="match status" value="1"/>
</dbReference>
<proteinExistence type="predicted"/>
<dbReference type="SUPFAM" id="SSF53474">
    <property type="entry name" value="alpha/beta-Hydrolases"/>
    <property type="match status" value="1"/>
</dbReference>
<dbReference type="HOGENOM" id="CLU_363280_0_0_1"/>
<dbReference type="AlphaFoldDB" id="S3DYD6"/>
<accession>S3DYD6</accession>
<dbReference type="InterPro" id="IPR027417">
    <property type="entry name" value="P-loop_NTPase"/>
</dbReference>
<evidence type="ECO:0000259" key="3">
    <source>
        <dbReference type="Pfam" id="PF22939"/>
    </source>
</evidence>
<reference evidence="5 6" key="1">
    <citation type="journal article" date="2013" name="BMC Genomics">
        <title>Genomics-driven discovery of the pneumocandin biosynthetic gene cluster in the fungus Glarea lozoyensis.</title>
        <authorList>
            <person name="Chen L."/>
            <person name="Yue Q."/>
            <person name="Zhang X."/>
            <person name="Xiang M."/>
            <person name="Wang C."/>
            <person name="Li S."/>
            <person name="Che Y."/>
            <person name="Ortiz-Lopez F.J."/>
            <person name="Bills G.F."/>
            <person name="Liu X."/>
            <person name="An Z."/>
        </authorList>
    </citation>
    <scope>NUCLEOTIDE SEQUENCE [LARGE SCALE GENOMIC DNA]</scope>
    <source>
        <strain evidence="6">ATCC 20868 / MF5171</strain>
    </source>
</reference>
<dbReference type="RefSeq" id="XP_008081628.1">
    <property type="nucleotide sequence ID" value="XM_008083437.1"/>
</dbReference>
<dbReference type="Gene3D" id="3.40.50.300">
    <property type="entry name" value="P-loop containing nucleotide triphosphate hydrolases"/>
    <property type="match status" value="1"/>
</dbReference>
<dbReference type="InterPro" id="IPR029058">
    <property type="entry name" value="AB_hydrolase_fold"/>
</dbReference>
<evidence type="ECO:0000259" key="4">
    <source>
        <dbReference type="Pfam" id="PF24883"/>
    </source>
</evidence>
<dbReference type="InterPro" id="IPR054471">
    <property type="entry name" value="GPIID_WHD"/>
</dbReference>
<dbReference type="Gene3D" id="3.40.50.1820">
    <property type="entry name" value="alpha/beta hydrolase"/>
    <property type="match status" value="1"/>
</dbReference>
<evidence type="ECO:0000313" key="6">
    <source>
        <dbReference type="Proteomes" id="UP000016922"/>
    </source>
</evidence>
<dbReference type="Pfam" id="PF24883">
    <property type="entry name" value="NPHP3_N"/>
    <property type="match status" value="1"/>
</dbReference>
<dbReference type="OMA" id="HFREANI"/>